<evidence type="ECO:0000313" key="2">
    <source>
        <dbReference type="Proteomes" id="UP000821865"/>
    </source>
</evidence>
<gene>
    <name evidence="1" type="ORF">HPB49_006915</name>
</gene>
<comment type="caution">
    <text evidence="1">The sequence shown here is derived from an EMBL/GenBank/DDBJ whole genome shotgun (WGS) entry which is preliminary data.</text>
</comment>
<organism evidence="1 2">
    <name type="scientific">Dermacentor silvarum</name>
    <name type="common">Tick</name>
    <dbReference type="NCBI Taxonomy" id="543639"/>
    <lineage>
        <taxon>Eukaryota</taxon>
        <taxon>Metazoa</taxon>
        <taxon>Ecdysozoa</taxon>
        <taxon>Arthropoda</taxon>
        <taxon>Chelicerata</taxon>
        <taxon>Arachnida</taxon>
        <taxon>Acari</taxon>
        <taxon>Parasitiformes</taxon>
        <taxon>Ixodida</taxon>
        <taxon>Ixodoidea</taxon>
        <taxon>Ixodidae</taxon>
        <taxon>Rhipicephalinae</taxon>
        <taxon>Dermacentor</taxon>
    </lineage>
</organism>
<dbReference type="Proteomes" id="UP000821865">
    <property type="component" value="Chromosome 4"/>
</dbReference>
<sequence length="777" mass="85939">MKPEATPRASDKKAQQAKATAEKEKTGSSKGPKHGSLPARHLKQRGASHERDVIHKRPPDGHDNSISSPTLRKTDAKVHTIRPPFARVTKGSKPANVLEASATQHHRRPSRVSNTERATTEGVAVLSLPGSQVSGSLKFCLTSSLCALMVILISTVVVLAIKTSLFSEAPSSNVCKTHACLAYSKRLLSSIDDSVNPCKNFTRFVCGGWQKANAYSVWENQFQSVLNKLSKALNSIDVPPSGQNGEQRAAAVYRSCIAILEGSGDELAAVKKALDDAGIVWPQPSSDADVPRTLLYVALKLGWDVLLDFDVGTLSDGSTVELFASIGKLLLFVVKKLRRLHANGGGEVYFDFLRERFRRNDTDSVTYEQMHDFEIYAMQTVKYSLGRTATAHRVESFLDAPDIGLTEAKWTAALRAINVSAAARVSITSKTPEFMESVLRVWRWNGSDSFHAFVSYWTVQVAALFANEALIQNYYDHDYHATKAYHRLFCVTRAMYFSIQAPFARYNADVLKGNAGEVARNMSLSVRSAFSRRLSNWTYFDESITVVDNWSSLAMVFFNFERHSGEDGTEKRVQLPDTTDSFVNNWKQSVLIRNPPEVEDTMQSVYKLNYYIILYGKRDFQLMPYALSYPLFDSALPSSVNYGGLGSEVAKALGSLFLYSYSNVSESQSMIECMREGSSISKGRWYAEQAAGLGALVDAYDSVVRRASDSAVQGLEKYSGLQLIFIAMCYVQCRGRDAKEAGESVCDIPLRHVPEFAEAFGCAPGDPMNPPNRCPLL</sequence>
<protein>
    <submittedName>
        <fullName evidence="1">Uncharacterized protein</fullName>
    </submittedName>
</protein>
<keyword evidence="2" id="KW-1185">Reference proteome</keyword>
<name>A0ACB8CVK3_DERSI</name>
<proteinExistence type="predicted"/>
<accession>A0ACB8CVK3</accession>
<evidence type="ECO:0000313" key="1">
    <source>
        <dbReference type="EMBL" id="KAH7953285.1"/>
    </source>
</evidence>
<reference evidence="1" key="1">
    <citation type="submission" date="2020-05" db="EMBL/GenBank/DDBJ databases">
        <title>Large-scale comparative analyses of tick genomes elucidate their genetic diversity and vector capacities.</title>
        <authorList>
            <person name="Jia N."/>
            <person name="Wang J."/>
            <person name="Shi W."/>
            <person name="Du L."/>
            <person name="Sun Y."/>
            <person name="Zhan W."/>
            <person name="Jiang J."/>
            <person name="Wang Q."/>
            <person name="Zhang B."/>
            <person name="Ji P."/>
            <person name="Sakyi L.B."/>
            <person name="Cui X."/>
            <person name="Yuan T."/>
            <person name="Jiang B."/>
            <person name="Yang W."/>
            <person name="Lam T.T.-Y."/>
            <person name="Chang Q."/>
            <person name="Ding S."/>
            <person name="Wang X."/>
            <person name="Zhu J."/>
            <person name="Ruan X."/>
            <person name="Zhao L."/>
            <person name="Wei J."/>
            <person name="Que T."/>
            <person name="Du C."/>
            <person name="Cheng J."/>
            <person name="Dai P."/>
            <person name="Han X."/>
            <person name="Huang E."/>
            <person name="Gao Y."/>
            <person name="Liu J."/>
            <person name="Shao H."/>
            <person name="Ye R."/>
            <person name="Li L."/>
            <person name="Wei W."/>
            <person name="Wang X."/>
            <person name="Wang C."/>
            <person name="Yang T."/>
            <person name="Huo Q."/>
            <person name="Li W."/>
            <person name="Guo W."/>
            <person name="Chen H."/>
            <person name="Zhou L."/>
            <person name="Ni X."/>
            <person name="Tian J."/>
            <person name="Zhou Y."/>
            <person name="Sheng Y."/>
            <person name="Liu T."/>
            <person name="Pan Y."/>
            <person name="Xia L."/>
            <person name="Li J."/>
            <person name="Zhao F."/>
            <person name="Cao W."/>
        </authorList>
    </citation>
    <scope>NUCLEOTIDE SEQUENCE</scope>
    <source>
        <strain evidence="1">Dsil-2018</strain>
    </source>
</reference>
<dbReference type="EMBL" id="CM023473">
    <property type="protein sequence ID" value="KAH7953285.1"/>
    <property type="molecule type" value="Genomic_DNA"/>
</dbReference>